<protein>
    <submittedName>
        <fullName evidence="2">Uncharacterized protein</fullName>
    </submittedName>
</protein>
<evidence type="ECO:0000313" key="2">
    <source>
        <dbReference type="WBParaSite" id="JU765_v2.g12790.t1"/>
    </source>
</evidence>
<sequence>MDSKYDKPYVFMTNSKNNRIQFPLKNGKITWLDLKAVYPHARALFLSSNDGLRLCPATGNVFYPPGNDWKTGELYVVNENESINDLPYYSNKVEHAAVELSKVQIEENEMAVNNDKTEQKLNADDEKHVEKPAQAKKRKISHEPRTSDPKQPRMGNESIYNKITWQLELLKESPAFASPSWLNTSQNEEFLKLKDLIFKYLPKTLLQFGSEKYRTDFLWRLRGLLLNPRNFHLQDIDPKQPKHCTMCDNEEFTIKHVFKENHLKLHALKHFAEPKEVGIIFCRIFIKMALDPKRSRHGQ</sequence>
<organism evidence="1 2">
    <name type="scientific">Panagrolaimus sp. JU765</name>
    <dbReference type="NCBI Taxonomy" id="591449"/>
    <lineage>
        <taxon>Eukaryota</taxon>
        <taxon>Metazoa</taxon>
        <taxon>Ecdysozoa</taxon>
        <taxon>Nematoda</taxon>
        <taxon>Chromadorea</taxon>
        <taxon>Rhabditida</taxon>
        <taxon>Tylenchina</taxon>
        <taxon>Panagrolaimomorpha</taxon>
        <taxon>Panagrolaimoidea</taxon>
        <taxon>Panagrolaimidae</taxon>
        <taxon>Panagrolaimus</taxon>
    </lineage>
</organism>
<dbReference type="WBParaSite" id="JU765_v2.g12790.t1">
    <property type="protein sequence ID" value="JU765_v2.g12790.t1"/>
    <property type="gene ID" value="JU765_v2.g12790"/>
</dbReference>
<name>A0AC34Q4C0_9BILA</name>
<accession>A0AC34Q4C0</accession>
<evidence type="ECO:0000313" key="1">
    <source>
        <dbReference type="Proteomes" id="UP000887576"/>
    </source>
</evidence>
<dbReference type="Proteomes" id="UP000887576">
    <property type="component" value="Unplaced"/>
</dbReference>
<reference evidence="2" key="1">
    <citation type="submission" date="2022-11" db="UniProtKB">
        <authorList>
            <consortium name="WormBaseParasite"/>
        </authorList>
    </citation>
    <scope>IDENTIFICATION</scope>
</reference>
<proteinExistence type="predicted"/>